<dbReference type="GO" id="GO:0030246">
    <property type="term" value="F:carbohydrate binding"/>
    <property type="evidence" value="ECO:0007669"/>
    <property type="project" value="InterPro"/>
</dbReference>
<proteinExistence type="predicted"/>
<organism evidence="1 2">
    <name type="scientific">Ruania alkalisoli</name>
    <dbReference type="NCBI Taxonomy" id="2779775"/>
    <lineage>
        <taxon>Bacteria</taxon>
        <taxon>Bacillati</taxon>
        <taxon>Actinomycetota</taxon>
        <taxon>Actinomycetes</taxon>
        <taxon>Micrococcales</taxon>
        <taxon>Ruaniaceae</taxon>
        <taxon>Ruania</taxon>
    </lineage>
</organism>
<dbReference type="InterPro" id="IPR011013">
    <property type="entry name" value="Gal_mutarotase_sf_dom"/>
</dbReference>
<dbReference type="CDD" id="cd01081">
    <property type="entry name" value="Aldose_epim"/>
    <property type="match status" value="1"/>
</dbReference>
<dbReference type="InterPro" id="IPR014718">
    <property type="entry name" value="GH-type_carb-bd"/>
</dbReference>
<sequence>MRAVEHQETAVSGWPALGLSNERVELTVVPGKGADITSMIDRSTGTELMWSTRWGLRPPTALAPPGNPEAEALDRSGGGWHTLFPNAGRACVEQGVEWGFHGEAWLAPYECAPTAAGLRLHTTLARSPFAVVKDITLDGDRVRVTETVTHIGAHPVDVMWWQHPTFGAPLIGPDTTISITGCSVHPDMPDDIPGTAPPPRWPEHHPPGAEPVDLSRLTAARVGGSRLAFLGEFDSEQVCAQVRNPTLGLGVDVEWLASDFPYACYWYEAGGRLGYPWYGAAHGFSIEPATGYPSGLARARALTGTELSIGPEETVSKSVTVRVRSSR</sequence>
<dbReference type="GO" id="GO:0003824">
    <property type="term" value="F:catalytic activity"/>
    <property type="evidence" value="ECO:0007669"/>
    <property type="project" value="InterPro"/>
</dbReference>
<dbReference type="InterPro" id="IPR027839">
    <property type="entry name" value="DUF4432"/>
</dbReference>
<gene>
    <name evidence="1" type="ORF">IM660_15750</name>
</gene>
<dbReference type="GO" id="GO:0005975">
    <property type="term" value="P:carbohydrate metabolic process"/>
    <property type="evidence" value="ECO:0007669"/>
    <property type="project" value="InterPro"/>
</dbReference>
<evidence type="ECO:0000313" key="1">
    <source>
        <dbReference type="EMBL" id="QOR70067.1"/>
    </source>
</evidence>
<dbReference type="Proteomes" id="UP000593758">
    <property type="component" value="Chromosome"/>
</dbReference>
<dbReference type="EMBL" id="CP063169">
    <property type="protein sequence ID" value="QOR70067.1"/>
    <property type="molecule type" value="Genomic_DNA"/>
</dbReference>
<accession>A0A7M1SSE4</accession>
<reference evidence="1 2" key="1">
    <citation type="submission" date="2020-10" db="EMBL/GenBank/DDBJ databases">
        <title>Haloactinobacterium sp. RN3S43, a bacterium isolated from saline soil.</title>
        <authorList>
            <person name="Sun J.-Q."/>
        </authorList>
    </citation>
    <scope>NUCLEOTIDE SEQUENCE [LARGE SCALE GENOMIC DNA]</scope>
    <source>
        <strain evidence="1 2">RN3S43</strain>
    </source>
</reference>
<keyword evidence="2" id="KW-1185">Reference proteome</keyword>
<name>A0A7M1SSE4_9MICO</name>
<dbReference type="RefSeq" id="WP_193496758.1">
    <property type="nucleotide sequence ID" value="NZ_CP063169.1"/>
</dbReference>
<dbReference type="AlphaFoldDB" id="A0A7M1SSE4"/>
<dbReference type="KEGG" id="halt:IM660_15750"/>
<protein>
    <submittedName>
        <fullName evidence="1">Aldose 1-epimerase</fullName>
    </submittedName>
</protein>
<dbReference type="Gene3D" id="2.70.98.10">
    <property type="match status" value="1"/>
</dbReference>
<dbReference type="Pfam" id="PF14486">
    <property type="entry name" value="DUF4432"/>
    <property type="match status" value="1"/>
</dbReference>
<evidence type="ECO:0000313" key="2">
    <source>
        <dbReference type="Proteomes" id="UP000593758"/>
    </source>
</evidence>
<dbReference type="SUPFAM" id="SSF74650">
    <property type="entry name" value="Galactose mutarotase-like"/>
    <property type="match status" value="1"/>
</dbReference>